<keyword evidence="2" id="KW-1185">Reference proteome</keyword>
<reference evidence="2" key="1">
    <citation type="journal article" date="2024" name="Front. Bioeng. Biotechnol.">
        <title>Genome-scale model development and genomic sequencing of the oleaginous clade Lipomyces.</title>
        <authorList>
            <person name="Czajka J.J."/>
            <person name="Han Y."/>
            <person name="Kim J."/>
            <person name="Mondo S.J."/>
            <person name="Hofstad B.A."/>
            <person name="Robles A."/>
            <person name="Haridas S."/>
            <person name="Riley R."/>
            <person name="LaButti K."/>
            <person name="Pangilinan J."/>
            <person name="Andreopoulos W."/>
            <person name="Lipzen A."/>
            <person name="Yan J."/>
            <person name="Wang M."/>
            <person name="Ng V."/>
            <person name="Grigoriev I.V."/>
            <person name="Spatafora J.W."/>
            <person name="Magnuson J.K."/>
            <person name="Baker S.E."/>
            <person name="Pomraning K.R."/>
        </authorList>
    </citation>
    <scope>NUCLEOTIDE SEQUENCE [LARGE SCALE GENOMIC DNA]</scope>
    <source>
        <strain evidence="2">CBS 7786</strain>
    </source>
</reference>
<proteinExistence type="predicted"/>
<accession>A0ACC3SQI5</accession>
<evidence type="ECO:0000313" key="1">
    <source>
        <dbReference type="EMBL" id="KAK9233895.1"/>
    </source>
</evidence>
<evidence type="ECO:0000313" key="2">
    <source>
        <dbReference type="Proteomes" id="UP001433508"/>
    </source>
</evidence>
<dbReference type="Proteomes" id="UP001433508">
    <property type="component" value="Unassembled WGS sequence"/>
</dbReference>
<name>A0ACC3SQI5_LIPKO</name>
<sequence>MSSSAKKHHRRSIYACVKCHKSKMKCDIMTHGIPCSRCVAGGNDNCHLYPSKRRYGRDVPLPTHRFSSRENGIGTSPLPNITRDSVNVSVVDNDSQSGRLLSLPLVPPQTLRTVPSGEDRLPMNGLVSGPSLFDDMSLVESPTFGSLEGGVTGVQLRTKRGGTARNPTMVLSLSQNGNERQVLELFIDQVQRRRPIDKDTLVYVGETSPLSMLFRQAQDSGHVHMNNVSHLNLSAGSPSSSVSSMADSVVSSLLRDVLEDLLSSYFHTIHPYYPLINRRWFADRYIVNEVPPLLLSAVCFTACYHCELSVIFRAGYSSREEAKETFYAEAKRLFDEDQEEDYLVVLQAAVLLSFQGGKPRRVWNNRSWLAIAVTISEDLGLHRSISRLKMNETDKRHLRIIWWCIVFRDIMTSLNLGRPQMTCDSRFDFDMLTLRDFEIDEDPANPIFGHRDLATCEFLVENAKLNMLMMKVLSARYSPQSDLPHSTNLTEFHGELVEWRSNLPTRLDWSLNSSSLAAMYACMIYHHMIIFIFRPRVVESELMELCSLEQAVKSASEIASLVGRLGVLGTLQIPQDMYSIITTAVAVLMSDVRANSSIVSRLHLQICLMTLNQAKENWDHAPWLVNFFERMLQGAPSDSGGQEPSPAEPTTIRGDMEMLNSLFRSVEGQPFEIPV</sequence>
<protein>
    <submittedName>
        <fullName evidence="1">Fungal-specific transcription factor domain-containing protein</fullName>
    </submittedName>
</protein>
<organism evidence="1 2">
    <name type="scientific">Lipomyces kononenkoae</name>
    <name type="common">Yeast</name>
    <dbReference type="NCBI Taxonomy" id="34357"/>
    <lineage>
        <taxon>Eukaryota</taxon>
        <taxon>Fungi</taxon>
        <taxon>Dikarya</taxon>
        <taxon>Ascomycota</taxon>
        <taxon>Saccharomycotina</taxon>
        <taxon>Lipomycetes</taxon>
        <taxon>Lipomycetales</taxon>
        <taxon>Lipomycetaceae</taxon>
        <taxon>Lipomyces</taxon>
    </lineage>
</organism>
<dbReference type="EMBL" id="MU971555">
    <property type="protein sequence ID" value="KAK9233895.1"/>
    <property type="molecule type" value="Genomic_DNA"/>
</dbReference>
<comment type="caution">
    <text evidence="1">The sequence shown here is derived from an EMBL/GenBank/DDBJ whole genome shotgun (WGS) entry which is preliminary data.</text>
</comment>
<gene>
    <name evidence="1" type="ORF">V1525DRAFT_414885</name>
</gene>